<dbReference type="RefSeq" id="WP_214155888.1">
    <property type="nucleotide sequence ID" value="NZ_JAHBAY010000004.1"/>
</dbReference>
<feature type="domain" description="N-acetyltransferase" evidence="2">
    <location>
        <begin position="1"/>
        <end position="163"/>
    </location>
</feature>
<organism evidence="3 4">
    <name type="scientific">Kineosporia corallincola</name>
    <dbReference type="NCBI Taxonomy" id="2835133"/>
    <lineage>
        <taxon>Bacteria</taxon>
        <taxon>Bacillati</taxon>
        <taxon>Actinomycetota</taxon>
        <taxon>Actinomycetes</taxon>
        <taxon>Kineosporiales</taxon>
        <taxon>Kineosporiaceae</taxon>
        <taxon>Kineosporia</taxon>
    </lineage>
</organism>
<dbReference type="InterPro" id="IPR016181">
    <property type="entry name" value="Acyl_CoA_acyltransferase"/>
</dbReference>
<dbReference type="PANTHER" id="PTHR13947:SF37">
    <property type="entry name" value="LD18367P"/>
    <property type="match status" value="1"/>
</dbReference>
<dbReference type="CDD" id="cd04301">
    <property type="entry name" value="NAT_SF"/>
    <property type="match status" value="1"/>
</dbReference>
<evidence type="ECO:0000256" key="1">
    <source>
        <dbReference type="ARBA" id="ARBA00022679"/>
    </source>
</evidence>
<dbReference type="PROSITE" id="PS51186">
    <property type="entry name" value="GNAT"/>
    <property type="match status" value="1"/>
</dbReference>
<sequence>MIRELGRPGDLGWVIQAHGEMYAREFGWDSGFETLVAGIVAGYARDRDPTRENAWIAELDGQRTGSVFCMAGDRAGETDTAVLRTLLVDPAARGHGLGGKLIDTCVRFAREAGYARLRLWTTDSLVSARKLYLARGFALMDETPQHLFGVDLVGQTYLLDPLPRPGRPGDSGP</sequence>
<gene>
    <name evidence="3" type="ORF">KIH74_11690</name>
</gene>
<reference evidence="3 4" key="1">
    <citation type="submission" date="2021-05" db="EMBL/GenBank/DDBJ databases">
        <title>Kineosporia and Streptomyces sp. nov. two new marine actinobacteria isolated from Coral.</title>
        <authorList>
            <person name="Buangrab K."/>
            <person name="Sutthacheep M."/>
            <person name="Yeemin T."/>
            <person name="Harunari E."/>
            <person name="Igarashi Y."/>
            <person name="Kanchanasin P."/>
            <person name="Tanasupawat S."/>
            <person name="Phongsopitanun W."/>
        </authorList>
    </citation>
    <scope>NUCLEOTIDE SEQUENCE [LARGE SCALE GENOMIC DNA]</scope>
    <source>
        <strain evidence="3 4">J2-2</strain>
    </source>
</reference>
<dbReference type="Pfam" id="PF00583">
    <property type="entry name" value="Acetyltransf_1"/>
    <property type="match status" value="1"/>
</dbReference>
<comment type="caution">
    <text evidence="3">The sequence shown here is derived from an EMBL/GenBank/DDBJ whole genome shotgun (WGS) entry which is preliminary data.</text>
</comment>
<accession>A0ABS5THQ3</accession>
<dbReference type="Proteomes" id="UP001197247">
    <property type="component" value="Unassembled WGS sequence"/>
</dbReference>
<evidence type="ECO:0000313" key="4">
    <source>
        <dbReference type="Proteomes" id="UP001197247"/>
    </source>
</evidence>
<dbReference type="InterPro" id="IPR000182">
    <property type="entry name" value="GNAT_dom"/>
</dbReference>
<dbReference type="EMBL" id="JAHBAY010000004">
    <property type="protein sequence ID" value="MBT0769588.1"/>
    <property type="molecule type" value="Genomic_DNA"/>
</dbReference>
<dbReference type="PANTHER" id="PTHR13947">
    <property type="entry name" value="GNAT FAMILY N-ACETYLTRANSFERASE"/>
    <property type="match status" value="1"/>
</dbReference>
<proteinExistence type="predicted"/>
<name>A0ABS5THQ3_9ACTN</name>
<protein>
    <submittedName>
        <fullName evidence="3">GNAT family N-acetyltransferase</fullName>
    </submittedName>
</protein>
<keyword evidence="1" id="KW-0808">Transferase</keyword>
<evidence type="ECO:0000313" key="3">
    <source>
        <dbReference type="EMBL" id="MBT0769588.1"/>
    </source>
</evidence>
<dbReference type="Gene3D" id="3.40.630.30">
    <property type="match status" value="1"/>
</dbReference>
<keyword evidence="4" id="KW-1185">Reference proteome</keyword>
<dbReference type="SUPFAM" id="SSF55729">
    <property type="entry name" value="Acyl-CoA N-acyltransferases (Nat)"/>
    <property type="match status" value="1"/>
</dbReference>
<evidence type="ECO:0000259" key="2">
    <source>
        <dbReference type="PROSITE" id="PS51186"/>
    </source>
</evidence>
<dbReference type="InterPro" id="IPR050769">
    <property type="entry name" value="NAT_camello-type"/>
</dbReference>